<dbReference type="Pfam" id="PF09312">
    <property type="entry name" value="SurA_N"/>
    <property type="match status" value="1"/>
</dbReference>
<sequence>MKLTRFCASLVVAASMFAPIGPMLTTATAASKIVAVVNGRPITSYELEQRSKLITLTTRASSSIAKRKAREELIDEALKLGEAKRVGISVPDSEVDNAFSTIAKRVNLSPTQFNEALSQSGVNPRTLKNRLRAEITWSEVVMQRFRATVRINESDVIAALQSKEDKDSIGTTSVEYDLQRIIFVVPEKASKSFRNKRMDEMKKLRARFTSCEQGIRIASGLNEVIVRPIGKRMETDLPQNFVKQLDEISVGRVTAPTPVDSGFEMVALCGKETINSDATARSTIEGELRNKQGQQLSRRYLRDLRSNAVIEQR</sequence>
<dbReference type="Proteomes" id="UP000637980">
    <property type="component" value="Unassembled WGS sequence"/>
</dbReference>
<keyword evidence="2" id="KW-0697">Rotamase</keyword>
<evidence type="ECO:0000259" key="4">
    <source>
        <dbReference type="Pfam" id="PF09312"/>
    </source>
</evidence>
<evidence type="ECO:0000313" key="5">
    <source>
        <dbReference type="EMBL" id="GHB17786.1"/>
    </source>
</evidence>
<evidence type="ECO:0000256" key="1">
    <source>
        <dbReference type="ARBA" id="ARBA00022729"/>
    </source>
</evidence>
<feature type="domain" description="SurA N-terminal" evidence="4">
    <location>
        <begin position="32"/>
        <end position="140"/>
    </location>
</feature>
<keyword evidence="1 3" id="KW-0732">Signal</keyword>
<dbReference type="RefSeq" id="WP_189434538.1">
    <property type="nucleotide sequence ID" value="NZ_BMXE01000001.1"/>
</dbReference>
<keyword evidence="2" id="KW-0413">Isomerase</keyword>
<organism evidence="5 6">
    <name type="scientific">Pseudovibrio japonicus</name>
    <dbReference type="NCBI Taxonomy" id="366534"/>
    <lineage>
        <taxon>Bacteria</taxon>
        <taxon>Pseudomonadati</taxon>
        <taxon>Pseudomonadota</taxon>
        <taxon>Alphaproteobacteria</taxon>
        <taxon>Hyphomicrobiales</taxon>
        <taxon>Stappiaceae</taxon>
        <taxon>Pseudovibrio</taxon>
    </lineage>
</organism>
<keyword evidence="6" id="KW-1185">Reference proteome</keyword>
<evidence type="ECO:0000313" key="6">
    <source>
        <dbReference type="Proteomes" id="UP000637980"/>
    </source>
</evidence>
<protein>
    <submittedName>
        <fullName evidence="5">Molecular chaperone SurA</fullName>
    </submittedName>
</protein>
<dbReference type="InterPro" id="IPR015391">
    <property type="entry name" value="SurA_N"/>
</dbReference>
<feature type="chain" id="PRO_5045708983" evidence="3">
    <location>
        <begin position="30"/>
        <end position="313"/>
    </location>
</feature>
<dbReference type="PANTHER" id="PTHR47637:SF1">
    <property type="entry name" value="CHAPERONE SURA"/>
    <property type="match status" value="1"/>
</dbReference>
<accession>A0ABQ3E2V7</accession>
<dbReference type="InterPro" id="IPR050280">
    <property type="entry name" value="OMP_Chaperone_SurA"/>
</dbReference>
<gene>
    <name evidence="5" type="ORF">GCM10007094_01780</name>
</gene>
<dbReference type="SUPFAM" id="SSF109998">
    <property type="entry name" value="Triger factor/SurA peptide-binding domain-like"/>
    <property type="match status" value="1"/>
</dbReference>
<name>A0ABQ3E2V7_9HYPH</name>
<dbReference type="EMBL" id="BMXE01000001">
    <property type="protein sequence ID" value="GHB17786.1"/>
    <property type="molecule type" value="Genomic_DNA"/>
</dbReference>
<evidence type="ECO:0000256" key="2">
    <source>
        <dbReference type="ARBA" id="ARBA00023110"/>
    </source>
</evidence>
<reference evidence="6" key="1">
    <citation type="journal article" date="2019" name="Int. J. Syst. Evol. Microbiol.">
        <title>The Global Catalogue of Microorganisms (GCM) 10K type strain sequencing project: providing services to taxonomists for standard genome sequencing and annotation.</title>
        <authorList>
            <consortium name="The Broad Institute Genomics Platform"/>
            <consortium name="The Broad Institute Genome Sequencing Center for Infectious Disease"/>
            <person name="Wu L."/>
            <person name="Ma J."/>
        </authorList>
    </citation>
    <scope>NUCLEOTIDE SEQUENCE [LARGE SCALE GENOMIC DNA]</scope>
    <source>
        <strain evidence="6">KCTC 12861</strain>
    </source>
</reference>
<dbReference type="InterPro" id="IPR027304">
    <property type="entry name" value="Trigger_fact/SurA_dom_sf"/>
</dbReference>
<feature type="signal peptide" evidence="3">
    <location>
        <begin position="1"/>
        <end position="29"/>
    </location>
</feature>
<dbReference type="PANTHER" id="PTHR47637">
    <property type="entry name" value="CHAPERONE SURA"/>
    <property type="match status" value="1"/>
</dbReference>
<dbReference type="Gene3D" id="1.10.4030.10">
    <property type="entry name" value="Porin chaperone SurA, peptide-binding domain"/>
    <property type="match status" value="1"/>
</dbReference>
<proteinExistence type="predicted"/>
<evidence type="ECO:0000256" key="3">
    <source>
        <dbReference type="SAM" id="SignalP"/>
    </source>
</evidence>
<comment type="caution">
    <text evidence="5">The sequence shown here is derived from an EMBL/GenBank/DDBJ whole genome shotgun (WGS) entry which is preliminary data.</text>
</comment>